<name>A0A328N5I6_9ACTN</name>
<sequence length="357" mass="38391">MHLFAKIILAIRVVQRHRDGRPNVSSRSSSTAGGTGTARSSAPTVTWQSSGVTETGPAATRVLHPPVGYRLTASVRALTFSPYDPCARVAAGTFWWATRTPDGPATLALRPAGGELLAEGYGPGAEHVLARADAIAGLRDDLTGFTELAAAHPLVARLAREHRGLRMPATGEVFPRLLRAVFEQKVTGKEAYRAYAAMVRHFREPAPGPLQPLLLPPEAASVAAAPYWVFHPFGVEQRRADTLRRAAALADRLERSTDATDATRRLTAIPGIGPWTAAEVVRIAYGDPDAVSVGDYHIPNTVAWALAGEPRGDDARMMALLEPFRGHRGRVCLLLEAAGIRAPKYGPRAPIRSFARF</sequence>
<dbReference type="PANTHER" id="PTHR43003:SF6">
    <property type="entry name" value="DNA GLYCOSYLASE"/>
    <property type="match status" value="1"/>
</dbReference>
<dbReference type="Proteomes" id="UP000248966">
    <property type="component" value="Unassembled WGS sequence"/>
</dbReference>
<dbReference type="GO" id="GO:0008725">
    <property type="term" value="F:DNA-3-methyladenine glycosylase activity"/>
    <property type="evidence" value="ECO:0007669"/>
    <property type="project" value="TreeGrafter"/>
</dbReference>
<comment type="caution">
    <text evidence="4">The sequence shown here is derived from an EMBL/GenBank/DDBJ whole genome shotgun (WGS) entry which is preliminary data.</text>
</comment>
<evidence type="ECO:0000256" key="2">
    <source>
        <dbReference type="ARBA" id="ARBA00023204"/>
    </source>
</evidence>
<dbReference type="GO" id="GO:0006307">
    <property type="term" value="P:DNA alkylation repair"/>
    <property type="evidence" value="ECO:0007669"/>
    <property type="project" value="TreeGrafter"/>
</dbReference>
<organism evidence="4 5">
    <name type="scientific">Micromonospora noduli</name>
    <dbReference type="NCBI Taxonomy" id="709876"/>
    <lineage>
        <taxon>Bacteria</taxon>
        <taxon>Bacillati</taxon>
        <taxon>Actinomycetota</taxon>
        <taxon>Actinomycetes</taxon>
        <taxon>Micromonosporales</taxon>
        <taxon>Micromonosporaceae</taxon>
        <taxon>Micromonospora</taxon>
    </lineage>
</organism>
<dbReference type="Gene3D" id="1.10.340.30">
    <property type="entry name" value="Hypothetical protein, domain 2"/>
    <property type="match status" value="1"/>
</dbReference>
<dbReference type="GO" id="GO:0006285">
    <property type="term" value="P:base-excision repair, AP site formation"/>
    <property type="evidence" value="ECO:0007669"/>
    <property type="project" value="TreeGrafter"/>
</dbReference>
<evidence type="ECO:0000256" key="1">
    <source>
        <dbReference type="ARBA" id="ARBA00022763"/>
    </source>
</evidence>
<protein>
    <submittedName>
        <fullName evidence="4">DNA-3-methyladenine glycosylase II</fullName>
    </submittedName>
</protein>
<dbReference type="GO" id="GO:0032131">
    <property type="term" value="F:alkylated DNA binding"/>
    <property type="evidence" value="ECO:0007669"/>
    <property type="project" value="TreeGrafter"/>
</dbReference>
<evidence type="ECO:0000313" key="5">
    <source>
        <dbReference type="Proteomes" id="UP000248966"/>
    </source>
</evidence>
<dbReference type="GO" id="GO:0032993">
    <property type="term" value="C:protein-DNA complex"/>
    <property type="evidence" value="ECO:0007669"/>
    <property type="project" value="TreeGrafter"/>
</dbReference>
<dbReference type="GO" id="GO:0005737">
    <property type="term" value="C:cytoplasm"/>
    <property type="evidence" value="ECO:0007669"/>
    <property type="project" value="TreeGrafter"/>
</dbReference>
<gene>
    <name evidence="4" type="ORF">LAH08_03687</name>
</gene>
<accession>A0A328N5I6</accession>
<feature type="compositionally biased region" description="Low complexity" evidence="3">
    <location>
        <begin position="25"/>
        <end position="42"/>
    </location>
</feature>
<keyword evidence="1" id="KW-0227">DNA damage</keyword>
<evidence type="ECO:0000256" key="3">
    <source>
        <dbReference type="SAM" id="MobiDB-lite"/>
    </source>
</evidence>
<feature type="region of interest" description="Disordered" evidence="3">
    <location>
        <begin position="19"/>
        <end position="59"/>
    </location>
</feature>
<dbReference type="InterPro" id="IPR051912">
    <property type="entry name" value="Alkylbase_DNA_Glycosylase/TA"/>
</dbReference>
<keyword evidence="2" id="KW-0234">DNA repair</keyword>
<dbReference type="PANTHER" id="PTHR43003">
    <property type="entry name" value="DNA-3-METHYLADENINE GLYCOSYLASE"/>
    <property type="match status" value="1"/>
</dbReference>
<dbReference type="EMBL" id="PYAA01000023">
    <property type="protein sequence ID" value="RAN98955.1"/>
    <property type="molecule type" value="Genomic_DNA"/>
</dbReference>
<reference evidence="4 5" key="1">
    <citation type="submission" date="2018-03" db="EMBL/GenBank/DDBJ databases">
        <title>Defining the species Micromonospora saelicesensis and Micromonospora noduli under the framework of genomics.</title>
        <authorList>
            <person name="Riesco R."/>
            <person name="Trujillo M.E."/>
        </authorList>
    </citation>
    <scope>NUCLEOTIDE SEQUENCE [LARGE SCALE GENOMIC DNA]</scope>
    <source>
        <strain evidence="4 5">LAH08</strain>
    </source>
</reference>
<feature type="compositionally biased region" description="Polar residues" evidence="3">
    <location>
        <begin position="43"/>
        <end position="53"/>
    </location>
</feature>
<evidence type="ECO:0000313" key="4">
    <source>
        <dbReference type="EMBL" id="RAN98955.1"/>
    </source>
</evidence>
<dbReference type="AlphaFoldDB" id="A0A328N5I6"/>
<dbReference type="InterPro" id="IPR011257">
    <property type="entry name" value="DNA_glycosylase"/>
</dbReference>
<proteinExistence type="predicted"/>
<dbReference type="GO" id="GO:0043916">
    <property type="term" value="F:DNA-7-methylguanine glycosylase activity"/>
    <property type="evidence" value="ECO:0007669"/>
    <property type="project" value="TreeGrafter"/>
</dbReference>
<dbReference type="SUPFAM" id="SSF48150">
    <property type="entry name" value="DNA-glycosylase"/>
    <property type="match status" value="1"/>
</dbReference>